<dbReference type="Proteomes" id="UP000326570">
    <property type="component" value="Unassembled WGS sequence"/>
</dbReference>
<evidence type="ECO:0008006" key="4">
    <source>
        <dbReference type="Google" id="ProtNLM"/>
    </source>
</evidence>
<evidence type="ECO:0000313" key="2">
    <source>
        <dbReference type="EMBL" id="KAA9331913.1"/>
    </source>
</evidence>
<feature type="signal peptide" evidence="1">
    <location>
        <begin position="1"/>
        <end position="27"/>
    </location>
</feature>
<sequence>MKMKLLKVKFLIILTAFCFLNTGNVQATAGIENGNEGVTASAASNAAITEAKYDRMMRIFISRLKLAFSETDDTKTVAILSQFSQQFHQQTDGLKQELASSVKQLSKEETAALYKRLVERSHNAELIALIFDERITSRVDKNPEIKQLLETLQAKSLEIQQTDLLALK</sequence>
<name>A0A5N1ISI6_9BACT</name>
<protein>
    <recommendedName>
        <fullName evidence="4">DUF4168 domain-containing protein</fullName>
    </recommendedName>
</protein>
<dbReference type="AlphaFoldDB" id="A0A5N1ISI6"/>
<proteinExistence type="predicted"/>
<comment type="caution">
    <text evidence="2">The sequence shown here is derived from an EMBL/GenBank/DDBJ whole genome shotgun (WGS) entry which is preliminary data.</text>
</comment>
<accession>A0A5N1ISI6</accession>
<keyword evidence="3" id="KW-1185">Reference proteome</keyword>
<evidence type="ECO:0000256" key="1">
    <source>
        <dbReference type="SAM" id="SignalP"/>
    </source>
</evidence>
<evidence type="ECO:0000313" key="3">
    <source>
        <dbReference type="Proteomes" id="UP000326570"/>
    </source>
</evidence>
<reference evidence="2 3" key="1">
    <citation type="submission" date="2019-09" db="EMBL/GenBank/DDBJ databases">
        <title>Genome sequence of Adhaeribacter sp. M2.</title>
        <authorList>
            <person name="Srinivasan S."/>
        </authorList>
    </citation>
    <scope>NUCLEOTIDE SEQUENCE [LARGE SCALE GENOMIC DNA]</scope>
    <source>
        <strain evidence="2 3">M2</strain>
    </source>
</reference>
<feature type="chain" id="PRO_5025050142" description="DUF4168 domain-containing protein" evidence="1">
    <location>
        <begin position="28"/>
        <end position="168"/>
    </location>
</feature>
<organism evidence="2 3">
    <name type="scientific">Adhaeribacter soli</name>
    <dbReference type="NCBI Taxonomy" id="2607655"/>
    <lineage>
        <taxon>Bacteria</taxon>
        <taxon>Pseudomonadati</taxon>
        <taxon>Bacteroidota</taxon>
        <taxon>Cytophagia</taxon>
        <taxon>Cytophagales</taxon>
        <taxon>Hymenobacteraceae</taxon>
        <taxon>Adhaeribacter</taxon>
    </lineage>
</organism>
<gene>
    <name evidence="2" type="ORF">F0P94_14030</name>
</gene>
<keyword evidence="1" id="KW-0732">Signal</keyword>
<dbReference type="EMBL" id="VTWT01000007">
    <property type="protein sequence ID" value="KAA9331913.1"/>
    <property type="molecule type" value="Genomic_DNA"/>
</dbReference>